<sequence>MKLVAVLIIHQLLTVVVVVLVCVVFAIVRNVPIPMRLYPVVSVNVTTSHVNVMNNNCVRVPIMELVSVVYVLASLVGLVVAVIARHQMIVVIHPVVVKSVQDVVNVFAENANVNPPMKAVSQAITVNIVQPALVVAMN</sequence>
<dbReference type="EMBL" id="GFDG01004693">
    <property type="protein sequence ID" value="JAV14106.1"/>
    <property type="molecule type" value="Transcribed_RNA"/>
</dbReference>
<accession>A0A1L8E601</accession>
<evidence type="ECO:0000313" key="2">
    <source>
        <dbReference type="EMBL" id="JAV14106.1"/>
    </source>
</evidence>
<evidence type="ECO:0000256" key="1">
    <source>
        <dbReference type="SAM" id="Phobius"/>
    </source>
</evidence>
<keyword evidence="1" id="KW-0812">Transmembrane</keyword>
<keyword evidence="1" id="KW-1133">Transmembrane helix</keyword>
<feature type="transmembrane region" description="Helical" evidence="1">
    <location>
        <begin position="62"/>
        <end position="84"/>
    </location>
</feature>
<dbReference type="AlphaFoldDB" id="A0A1L8E601"/>
<feature type="transmembrane region" description="Helical" evidence="1">
    <location>
        <begin position="7"/>
        <end position="28"/>
    </location>
</feature>
<reference evidence="2" key="1">
    <citation type="submission" date="2017-01" db="EMBL/GenBank/DDBJ databases">
        <title>An insight into the sialome and mialome of the horn fly, Haematobia irritans.</title>
        <authorList>
            <person name="Breijo M."/>
            <person name="Boiani M."/>
            <person name="Ures X."/>
            <person name="Rocha S."/>
            <person name="Sequeira M."/>
            <person name="Ribeiro J.M."/>
        </authorList>
    </citation>
    <scope>NUCLEOTIDE SEQUENCE</scope>
</reference>
<proteinExistence type="predicted"/>
<name>A0A1L8E601_HAEIR</name>
<protein>
    <submittedName>
        <fullName evidence="2">Uncharacterized protein</fullName>
    </submittedName>
</protein>
<keyword evidence="1" id="KW-0472">Membrane</keyword>
<organism evidence="2">
    <name type="scientific">Haematobia irritans</name>
    <name type="common">Horn fly</name>
    <name type="synonym">Conops irritans</name>
    <dbReference type="NCBI Taxonomy" id="7368"/>
    <lineage>
        <taxon>Eukaryota</taxon>
        <taxon>Metazoa</taxon>
        <taxon>Ecdysozoa</taxon>
        <taxon>Arthropoda</taxon>
        <taxon>Hexapoda</taxon>
        <taxon>Insecta</taxon>
        <taxon>Pterygota</taxon>
        <taxon>Neoptera</taxon>
        <taxon>Endopterygota</taxon>
        <taxon>Diptera</taxon>
        <taxon>Brachycera</taxon>
        <taxon>Muscomorpha</taxon>
        <taxon>Muscoidea</taxon>
        <taxon>Muscidae</taxon>
        <taxon>Haematobia</taxon>
    </lineage>
</organism>